<dbReference type="InterPro" id="IPR047574">
    <property type="entry name" value="AD"/>
</dbReference>
<dbReference type="AlphaFoldDB" id="A0A068RL69"/>
<evidence type="ECO:0000259" key="2">
    <source>
        <dbReference type="PROSITE" id="PS52001"/>
    </source>
</evidence>
<dbReference type="SMART" id="SM00995">
    <property type="entry name" value="AD"/>
    <property type="match status" value="1"/>
</dbReference>
<comment type="caution">
    <text evidence="3">The sequence shown here is derived from an EMBL/GenBank/DDBJ whole genome shotgun (WGS) entry which is preliminary data.</text>
</comment>
<name>A0A068RL69_9FUNG</name>
<keyword evidence="4" id="KW-1185">Reference proteome</keyword>
<dbReference type="EMBL" id="CBTN010000004">
    <property type="protein sequence ID" value="CDH49706.1"/>
    <property type="molecule type" value="Genomic_DNA"/>
</dbReference>
<proteinExistence type="predicted"/>
<dbReference type="VEuPathDB" id="FungiDB:LCOR_01441.1"/>
<dbReference type="STRING" id="1263082.A0A068RL69"/>
<evidence type="ECO:0000256" key="1">
    <source>
        <dbReference type="SAM" id="MobiDB-lite"/>
    </source>
</evidence>
<evidence type="ECO:0000313" key="3">
    <source>
        <dbReference type="EMBL" id="CDH49706.1"/>
    </source>
</evidence>
<protein>
    <recommendedName>
        <fullName evidence="2">AD domain-containing protein</fullName>
    </recommendedName>
</protein>
<organism evidence="3 4">
    <name type="scientific">Lichtheimia corymbifera JMRC:FSU:9682</name>
    <dbReference type="NCBI Taxonomy" id="1263082"/>
    <lineage>
        <taxon>Eukaryota</taxon>
        <taxon>Fungi</taxon>
        <taxon>Fungi incertae sedis</taxon>
        <taxon>Mucoromycota</taxon>
        <taxon>Mucoromycotina</taxon>
        <taxon>Mucoromycetes</taxon>
        <taxon>Mucorales</taxon>
        <taxon>Lichtheimiaceae</taxon>
        <taxon>Lichtheimia</taxon>
    </lineage>
</organism>
<gene>
    <name evidence="3" type="ORF">LCOR_01441.1</name>
</gene>
<dbReference type="Pfam" id="PF09793">
    <property type="entry name" value="AD"/>
    <property type="match status" value="1"/>
</dbReference>
<dbReference type="Proteomes" id="UP000027586">
    <property type="component" value="Unassembled WGS sequence"/>
</dbReference>
<dbReference type="InterPro" id="IPR019181">
    <property type="entry name" value="LSM12_ABD"/>
</dbReference>
<reference evidence="3" key="1">
    <citation type="submission" date="2013-08" db="EMBL/GenBank/DDBJ databases">
        <title>Gene expansion shapes genome architecture in the human pathogen Lichtheimia corymbifera: an evolutionary genomics analysis in the ancient terrestrial Mucorales (Mucoromycotina).</title>
        <authorList>
            <person name="Schwartze V.U."/>
            <person name="Winter S."/>
            <person name="Shelest E."/>
            <person name="Marcet-Houben M."/>
            <person name="Horn F."/>
            <person name="Wehner S."/>
            <person name="Hoffmann K."/>
            <person name="Riege K."/>
            <person name="Sammeth M."/>
            <person name="Nowrousian M."/>
            <person name="Valiante V."/>
            <person name="Linde J."/>
            <person name="Jacobsen I.D."/>
            <person name="Marz M."/>
            <person name="Brakhage A.A."/>
            <person name="Gabaldon T."/>
            <person name="Bocker S."/>
            <person name="Voigt K."/>
        </authorList>
    </citation>
    <scope>NUCLEOTIDE SEQUENCE [LARGE SCALE GENOMIC DNA]</scope>
    <source>
        <strain evidence="3">FSU 9682</strain>
    </source>
</reference>
<dbReference type="OrthoDB" id="1057137at2759"/>
<feature type="compositionally biased region" description="Low complexity" evidence="1">
    <location>
        <begin position="146"/>
        <end position="161"/>
    </location>
</feature>
<accession>A0A068RL69</accession>
<feature type="region of interest" description="Disordered" evidence="1">
    <location>
        <begin position="136"/>
        <end position="161"/>
    </location>
</feature>
<dbReference type="PANTHER" id="PTHR13542">
    <property type="entry name" value="LSM12 HOMOLOG"/>
    <property type="match status" value="1"/>
</dbReference>
<dbReference type="InterPro" id="IPR039683">
    <property type="entry name" value="Lsm12-like"/>
</dbReference>
<feature type="domain" description="AD" evidence="2">
    <location>
        <begin position="241"/>
        <end position="336"/>
    </location>
</feature>
<dbReference type="PROSITE" id="PS52001">
    <property type="entry name" value="AD"/>
    <property type="match status" value="1"/>
</dbReference>
<sequence>MPSSPEPYQQQQTVEQEQQRDLIELPITMSSSPPPLDLLVLEEKAEALRTDLLLRLEEMTNQMREAFHEASKALFDTVSEWEQQAIDKLKTDIRGIKELEHEHKLRQEQLARFVSATSTSFADIFKLVHSLMEGTTTSSQRRKSLTKPTTTTHSTATPLASSSAQKILGRRIKLKTASNEEIEGRIYALDRLTNCIALECSTDNAAQQGRKQLSFRIIKISHIKEVLSNQEDAPADFLPINHVDTSRLDARESSGVKNMRQRVAKMGVGVTKEAQDIFDALSKTLPCRWSNDTIVVLDEVLIQPPYDVDSCKANSSSASSLARVKKVLEGERRRLERKQ</sequence>
<evidence type="ECO:0000313" key="4">
    <source>
        <dbReference type="Proteomes" id="UP000027586"/>
    </source>
</evidence>